<accession>A0A058ZUW1</accession>
<evidence type="ECO:0000256" key="1">
    <source>
        <dbReference type="ARBA" id="ARBA00022723"/>
    </source>
</evidence>
<reference evidence="4" key="2">
    <citation type="journal article" date="2014" name="Nature">
        <title>The genome of Eucalyptus grandis.</title>
        <authorList>
            <person name="Myburg A.A."/>
            <person name="Grattapaglia D."/>
            <person name="Tuskan G.A."/>
            <person name="Hellsten U."/>
            <person name="Hayes R.D."/>
            <person name="Grimwood J."/>
            <person name="Jenkins J."/>
            <person name="Lindquist E."/>
            <person name="Tice H."/>
            <person name="Bauer D."/>
            <person name="Goodstein D.M."/>
            <person name="Dubchak I."/>
            <person name="Poliakov A."/>
            <person name="Mizrachi E."/>
            <person name="Kullan A.R."/>
            <person name="Hussey S.G."/>
            <person name="Pinard D."/>
            <person name="van der Merwe K."/>
            <person name="Singh P."/>
            <person name="van Jaarsveld I."/>
            <person name="Silva-Junior O.B."/>
            <person name="Togawa R.C."/>
            <person name="Pappas M.R."/>
            <person name="Faria D.A."/>
            <person name="Sansaloni C.P."/>
            <person name="Petroli C.D."/>
            <person name="Yang X."/>
            <person name="Ranjan P."/>
            <person name="Tschaplinski T.J."/>
            <person name="Ye C.Y."/>
            <person name="Li T."/>
            <person name="Sterck L."/>
            <person name="Vanneste K."/>
            <person name="Murat F."/>
            <person name="Soler M."/>
            <person name="Clemente H.S."/>
            <person name="Saidi N."/>
            <person name="Cassan-Wang H."/>
            <person name="Dunand C."/>
            <person name="Hefer C.A."/>
            <person name="Bornberg-Bauer E."/>
            <person name="Kersting A.R."/>
            <person name="Vining K."/>
            <person name="Amarasinghe V."/>
            <person name="Ranik M."/>
            <person name="Naithani S."/>
            <person name="Elser J."/>
            <person name="Boyd A.E."/>
            <person name="Liston A."/>
            <person name="Spatafora J.W."/>
            <person name="Dharmwardhana P."/>
            <person name="Raja R."/>
            <person name="Sullivan C."/>
            <person name="Romanel E."/>
            <person name="Alves-Ferreira M."/>
            <person name="Kulheim C."/>
            <person name="Foley W."/>
            <person name="Carocha V."/>
            <person name="Paiva J."/>
            <person name="Kudrna D."/>
            <person name="Brommonschenkel S.H."/>
            <person name="Pasquali G."/>
            <person name="Byrne M."/>
            <person name="Rigault P."/>
            <person name="Tibbits J."/>
            <person name="Spokevicius A."/>
            <person name="Jones R.C."/>
            <person name="Steane D.A."/>
            <person name="Vaillancourt R.E."/>
            <person name="Potts B.M."/>
            <person name="Joubert F."/>
            <person name="Barry K."/>
            <person name="Pappas G.J."/>
            <person name="Strauss S.H."/>
            <person name="Jaiswal P."/>
            <person name="Grima-Pettenati J."/>
            <person name="Salse J."/>
            <person name="Van de Peer Y."/>
            <person name="Rokhsar D.S."/>
            <person name="Schmutz J."/>
        </authorList>
    </citation>
    <scope>NUCLEOTIDE SEQUENCE</scope>
    <source>
        <tissue evidence="4">Leaf extractions</tissue>
    </source>
</reference>
<dbReference type="SUPFAM" id="SSF51197">
    <property type="entry name" value="Clavaminate synthase-like"/>
    <property type="match status" value="1"/>
</dbReference>
<evidence type="ECO:0000259" key="3">
    <source>
        <dbReference type="PROSITE" id="PS51471"/>
    </source>
</evidence>
<dbReference type="Pfam" id="PF03171">
    <property type="entry name" value="2OG-FeII_Oxy"/>
    <property type="match status" value="1"/>
</dbReference>
<dbReference type="InterPro" id="IPR044861">
    <property type="entry name" value="IPNS-like_FE2OG_OXY"/>
</dbReference>
<keyword evidence="6" id="KW-1185">Reference proteome</keyword>
<dbReference type="EMBL" id="KK198899">
    <property type="protein sequence ID" value="KCW45156.1"/>
    <property type="molecule type" value="Genomic_DNA"/>
</dbReference>
<dbReference type="OMA" id="RSEYLEC"/>
<dbReference type="AlphaFoldDB" id="A0A058ZUW1"/>
<evidence type="ECO:0000256" key="2">
    <source>
        <dbReference type="ARBA" id="ARBA00023004"/>
    </source>
</evidence>
<name>A0A058ZUW1_EUCGR</name>
<protein>
    <recommendedName>
        <fullName evidence="3">Fe2OG dioxygenase domain-containing protein</fullName>
    </recommendedName>
</protein>
<reference evidence="4" key="3">
    <citation type="submission" date="2023-04" db="EMBL/GenBank/DDBJ databases">
        <title>WGS assembly of Eucalyptus grandis.</title>
        <authorList>
            <person name="Myburg A."/>
            <person name="Grattapaglia D."/>
            <person name="Tuskan G."/>
            <person name="Hellsten U."/>
            <person name="Hayes R."/>
            <person name="Grimwood J."/>
            <person name="Jenkins J."/>
            <person name="Lindquist E."/>
            <person name="Tice H."/>
            <person name="Bauer D."/>
            <person name="Goodstein D."/>
            <person name="Dubchak I."/>
            <person name="Poliakov A."/>
            <person name="Mizrachi E."/>
            <person name="Kullan A."/>
            <person name="Hussey S."/>
            <person name="Pinard D."/>
            <person name="Van D."/>
            <person name="Singh P."/>
            <person name="Van J."/>
            <person name="Silva-Junior O."/>
            <person name="Togawa R."/>
            <person name="Pappas M."/>
            <person name="Faria D."/>
            <person name="Sansaloni C."/>
            <person name="Petroli C."/>
            <person name="Yang X."/>
            <person name="Ranjan P."/>
            <person name="Tschaplinski T."/>
            <person name="Ye C."/>
            <person name="Li T."/>
            <person name="Sterck L."/>
            <person name="Vanneste K."/>
            <person name="Murat F."/>
            <person name="Soler M."/>
            <person name="Clemente H."/>
            <person name="Saidi N."/>
            <person name="Cassan-Wang H."/>
            <person name="Dunand C."/>
            <person name="Hefer C."/>
            <person name="Bornberg-Bauer E."/>
            <person name="Kersting A."/>
            <person name="Vining K."/>
            <person name="Amarasinghe V."/>
            <person name="Ranik M."/>
            <person name="Naithani S."/>
            <person name="Elser J."/>
            <person name="Boyd A."/>
            <person name="Liston A."/>
            <person name="Spatafora J."/>
            <person name="Dharmwardhana P."/>
            <person name="Raja R."/>
            <person name="Sullivan C."/>
            <person name="Romanel E."/>
            <person name="Alves-Ferreira M."/>
            <person name="Kulheim C."/>
            <person name="Foley W."/>
            <person name="Carocha V."/>
            <person name="Paiva J."/>
            <person name="Kudrna D."/>
            <person name="Brommonschenkel S."/>
            <person name="Pasquali G."/>
            <person name="Byrne M."/>
            <person name="Rigault P."/>
            <person name="Tibbits J."/>
            <person name="Spokevicius A."/>
            <person name="Jones R."/>
            <person name="Steane D."/>
            <person name="Vaillancourt R."/>
            <person name="Potts B."/>
            <person name="Joubert F."/>
            <person name="Barry K."/>
            <person name="Pappas G."/>
            <person name="Strauss S."/>
            <person name="Jaiswal P."/>
            <person name="Grima-Pettenati J."/>
            <person name="Salse J."/>
            <person name="Van D."/>
            <person name="Rokhsar D."/>
            <person name="Schmutz J."/>
        </authorList>
    </citation>
    <scope>NUCLEOTIDE SEQUENCE</scope>
    <source>
        <tissue evidence="4">Leaf extractions</tissue>
    </source>
</reference>
<dbReference type="InParanoid" id="A0A058ZUW1"/>
<dbReference type="Gene3D" id="2.60.120.330">
    <property type="entry name" value="B-lactam Antibiotic, Isopenicillin N Synthase, Chain"/>
    <property type="match status" value="1"/>
</dbReference>
<feature type="domain" description="Fe2OG dioxygenase" evidence="3">
    <location>
        <begin position="1"/>
        <end position="82"/>
    </location>
</feature>
<organism evidence="5">
    <name type="scientific">Eucalyptus grandis</name>
    <name type="common">Flooded gum</name>
    <dbReference type="NCBI Taxonomy" id="71139"/>
    <lineage>
        <taxon>Eukaryota</taxon>
        <taxon>Viridiplantae</taxon>
        <taxon>Streptophyta</taxon>
        <taxon>Embryophyta</taxon>
        <taxon>Tracheophyta</taxon>
        <taxon>Spermatophyta</taxon>
        <taxon>Magnoliopsida</taxon>
        <taxon>eudicotyledons</taxon>
        <taxon>Gunneridae</taxon>
        <taxon>Pentapetalae</taxon>
        <taxon>rosids</taxon>
        <taxon>malvids</taxon>
        <taxon>Myrtales</taxon>
        <taxon>Myrtaceae</taxon>
        <taxon>Myrtoideae</taxon>
        <taxon>Eucalypteae</taxon>
        <taxon>Eucalyptus</taxon>
    </lineage>
</organism>
<dbReference type="STRING" id="71139.A0A058ZUW1"/>
<keyword evidence="2" id="KW-0408">Iron</keyword>
<evidence type="ECO:0000313" key="4">
    <source>
        <dbReference type="EMBL" id="KAK2632684.1"/>
    </source>
</evidence>
<reference evidence="4" key="4">
    <citation type="submission" date="2023-07" db="EMBL/GenBank/DDBJ databases">
        <authorList>
            <person name="Myburg A.A."/>
            <person name="Grattapaglia D."/>
            <person name="Tuskan G.A."/>
            <person name="Hellsten U."/>
            <person name="Hayes R.D."/>
            <person name="Grimwood J."/>
            <person name="Jenkins J."/>
            <person name="Lindquist E."/>
            <person name="Tice H."/>
            <person name="Bauer D."/>
            <person name="Goodstein D.M."/>
            <person name="Dubchak I."/>
            <person name="Poliakov A."/>
            <person name="Mizrachi E."/>
            <person name="Kullan A.R."/>
            <person name="Hussey S.G."/>
            <person name="Pinard D."/>
            <person name="Van D.M."/>
            <person name="Singh P."/>
            <person name="Van J.I."/>
            <person name="Silva-Junior O.B."/>
            <person name="Togawa R.C."/>
            <person name="Pappas M.R."/>
            <person name="Faria D.A."/>
            <person name="Sansaloni C.P."/>
            <person name="Petroli C.D."/>
            <person name="Yang X."/>
            <person name="Ranjan P."/>
            <person name="Tschaplinski T.J."/>
            <person name="Ye C.Y."/>
            <person name="Li T."/>
            <person name="Sterck L."/>
            <person name="Vanneste K."/>
            <person name="Murat F."/>
            <person name="Soler M."/>
            <person name="Clemente H.S."/>
            <person name="Saidi N."/>
            <person name="Cassan-Wang H."/>
            <person name="Dunand C."/>
            <person name="Hefer C.A."/>
            <person name="Bornberg-Bauer E."/>
            <person name="Kersting A.R."/>
            <person name="Vining K."/>
            <person name="Amarasinghe V."/>
            <person name="Ranik M."/>
            <person name="Naithani S."/>
            <person name="Elser J."/>
            <person name="Boyd A.E."/>
            <person name="Liston A."/>
            <person name="Spatafora J.W."/>
            <person name="Dharmwardhana P."/>
            <person name="Raja R."/>
            <person name="Sullivan C."/>
            <person name="Romanel E."/>
            <person name="Alves-Ferreira M."/>
            <person name="Kulheim C."/>
            <person name="Foley W."/>
            <person name="Carocha V."/>
            <person name="Paiva J."/>
            <person name="Kudrna D."/>
            <person name="Brommonschenkel S.H."/>
            <person name="Pasquali G."/>
            <person name="Byrne M."/>
            <person name="Rigault P."/>
            <person name="Tibbits J."/>
            <person name="Spokevicius A."/>
            <person name="Jones R.C."/>
            <person name="Steane D.A."/>
            <person name="Vaillancourt R.E."/>
            <person name="Potts B.M."/>
            <person name="Joubert F."/>
            <person name="Barry K."/>
            <person name="Pappas G.J."/>
            <person name="Strauss S.H."/>
            <person name="Jaiswal P."/>
            <person name="Grima-Pettenati J."/>
            <person name="Salse J."/>
            <person name="Van D.P."/>
            <person name="Rokhsar D.S."/>
            <person name="Schmutz J."/>
        </authorList>
    </citation>
    <scope>NUCLEOTIDE SEQUENCE</scope>
    <source>
        <tissue evidence="4">Leaf extractions</tissue>
    </source>
</reference>
<sequence length="124" mass="13391">MGLKSHTDTGVITVVLWEQAGGLQVKHGEAWLDATPSSGVLIVNIGNLLQVMSNGEYKSAEHRVLANPGPIPRLSVSVFYYPLVCDDQIGPIPELVSAEKLLLFNNSTLANTWKITSGHDIRGI</sequence>
<dbReference type="PANTHER" id="PTHR47991">
    <property type="entry name" value="OXOGLUTARATE/IRON-DEPENDENT DIOXYGENASE"/>
    <property type="match status" value="1"/>
</dbReference>
<evidence type="ECO:0000313" key="5">
    <source>
        <dbReference type="EMBL" id="KCW45156.1"/>
    </source>
</evidence>
<dbReference type="PROSITE" id="PS51471">
    <property type="entry name" value="FE2OG_OXY"/>
    <property type="match status" value="1"/>
</dbReference>
<dbReference type="EMBL" id="MU848384">
    <property type="protein sequence ID" value="KAK2632684.1"/>
    <property type="molecule type" value="Genomic_DNA"/>
</dbReference>
<dbReference type="InterPro" id="IPR005123">
    <property type="entry name" value="Oxoglu/Fe-dep_dioxygenase_dom"/>
</dbReference>
<dbReference type="InterPro" id="IPR050295">
    <property type="entry name" value="Plant_2OG-oxidoreductases"/>
</dbReference>
<reference evidence="5" key="1">
    <citation type="submission" date="2013-07" db="EMBL/GenBank/DDBJ databases">
        <title>The genome of Eucalyptus grandis.</title>
        <authorList>
            <person name="Schmutz J."/>
            <person name="Hayes R."/>
            <person name="Myburg A."/>
            <person name="Tuskan G."/>
            <person name="Grattapaglia D."/>
            <person name="Rokhsar D.S."/>
        </authorList>
    </citation>
    <scope>NUCLEOTIDE SEQUENCE</scope>
    <source>
        <tissue evidence="5">Leaf extractions</tissue>
    </source>
</reference>
<evidence type="ECO:0000313" key="6">
    <source>
        <dbReference type="Proteomes" id="UP000030711"/>
    </source>
</evidence>
<keyword evidence="1" id="KW-0479">Metal-binding</keyword>
<gene>
    <name evidence="5" type="ORF">EUGRSUZ_L01228</name>
</gene>
<proteinExistence type="predicted"/>
<dbReference type="GO" id="GO:0046872">
    <property type="term" value="F:metal ion binding"/>
    <property type="evidence" value="ECO:0007669"/>
    <property type="project" value="UniProtKB-KW"/>
</dbReference>
<dbReference type="InterPro" id="IPR027443">
    <property type="entry name" value="IPNS-like_sf"/>
</dbReference>
<dbReference type="Gramene" id="KCW45156">
    <property type="protein sequence ID" value="KCW45156"/>
    <property type="gene ID" value="EUGRSUZ_L01228"/>
</dbReference>
<dbReference type="Proteomes" id="UP000030711">
    <property type="component" value="Unassembled WGS sequence"/>
</dbReference>